<dbReference type="EMBL" id="KL142370">
    <property type="protein sequence ID" value="KDR81858.1"/>
    <property type="molecule type" value="Genomic_DNA"/>
</dbReference>
<dbReference type="HOGENOM" id="CLU_583998_0_0_1"/>
<keyword evidence="2" id="KW-1185">Reference proteome</keyword>
<name>A0A067TSC0_GALM3</name>
<dbReference type="Proteomes" id="UP000027222">
    <property type="component" value="Unassembled WGS sequence"/>
</dbReference>
<organism evidence="1 2">
    <name type="scientific">Galerina marginata (strain CBS 339.88)</name>
    <dbReference type="NCBI Taxonomy" id="685588"/>
    <lineage>
        <taxon>Eukaryota</taxon>
        <taxon>Fungi</taxon>
        <taxon>Dikarya</taxon>
        <taxon>Basidiomycota</taxon>
        <taxon>Agaricomycotina</taxon>
        <taxon>Agaricomycetes</taxon>
        <taxon>Agaricomycetidae</taxon>
        <taxon>Agaricales</taxon>
        <taxon>Agaricineae</taxon>
        <taxon>Strophariaceae</taxon>
        <taxon>Galerina</taxon>
    </lineage>
</organism>
<accession>A0A067TSC0</accession>
<reference evidence="2" key="1">
    <citation type="journal article" date="2014" name="Proc. Natl. Acad. Sci. U.S.A.">
        <title>Extensive sampling of basidiomycete genomes demonstrates inadequacy of the white-rot/brown-rot paradigm for wood decay fungi.</title>
        <authorList>
            <person name="Riley R."/>
            <person name="Salamov A.A."/>
            <person name="Brown D.W."/>
            <person name="Nagy L.G."/>
            <person name="Floudas D."/>
            <person name="Held B.W."/>
            <person name="Levasseur A."/>
            <person name="Lombard V."/>
            <person name="Morin E."/>
            <person name="Otillar R."/>
            <person name="Lindquist E.A."/>
            <person name="Sun H."/>
            <person name="LaButti K.M."/>
            <person name="Schmutz J."/>
            <person name="Jabbour D."/>
            <person name="Luo H."/>
            <person name="Baker S.E."/>
            <person name="Pisabarro A.G."/>
            <person name="Walton J.D."/>
            <person name="Blanchette R.A."/>
            <person name="Henrissat B."/>
            <person name="Martin F."/>
            <person name="Cullen D."/>
            <person name="Hibbett D.S."/>
            <person name="Grigoriev I.V."/>
        </authorList>
    </citation>
    <scope>NUCLEOTIDE SEQUENCE [LARGE SCALE GENOMIC DNA]</scope>
    <source>
        <strain evidence="2">CBS 339.88</strain>
    </source>
</reference>
<gene>
    <name evidence="1" type="ORF">GALMADRAFT_135253</name>
</gene>
<evidence type="ECO:0000313" key="2">
    <source>
        <dbReference type="Proteomes" id="UP000027222"/>
    </source>
</evidence>
<protein>
    <recommendedName>
        <fullName evidence="3">F-box domain-containing protein</fullName>
    </recommendedName>
</protein>
<dbReference type="AlphaFoldDB" id="A0A067TSC0"/>
<dbReference type="OrthoDB" id="3049082at2759"/>
<evidence type="ECO:0008006" key="3">
    <source>
        <dbReference type="Google" id="ProtNLM"/>
    </source>
</evidence>
<sequence>MVSLLDLDDDISSTIFTLLNVYALRAMAGTSRTGFQLASRALVRTVKLSRNPEQVVAFCEFCLKHHLCPHIIDFTLSQSAVYSQPPIDPTKGYQRDADTAESALFASALADVLDAAVNLAHLAFRNCTAVLIESEPRIPSIICRRPPTLSLMLSGADAHSFQQVSSVSGLTHLKLHTLHILNSDINATEEVLDSVLANSILSLETLSLGHAIPASLRLEGSPPRAWERVYHFSMAGVSISPKSRTHHQCRGQSSLFQWPKTTCIKLIATPQALEDFIHEMGHLSLYQRPQSVTRYYRFDSITEPLVFHGGMPPPPGNVTDPVASPPPLVTLFKTLSQWASHLTYLSLDMGYSSQEVLQCLEYLKNSAPLLVSLSHLKYVKLSVMTWLRTVPGPWYVPVPVFMKPEELLRAWVEGVPSLQYLELNVLYDEWGHTWWRIESQGNHPATSRQVSKEEGLSAKSWFDLEEWK</sequence>
<proteinExistence type="predicted"/>
<evidence type="ECO:0000313" key="1">
    <source>
        <dbReference type="EMBL" id="KDR81858.1"/>
    </source>
</evidence>